<reference evidence="1 2" key="1">
    <citation type="submission" date="2017-11" db="EMBL/GenBank/DDBJ databases">
        <title>Genomic Encyclopedia of Archaeal and Bacterial Type Strains, Phase II (KMG-II): From Individual Species to Whole Genera.</title>
        <authorList>
            <person name="Goeker M."/>
        </authorList>
    </citation>
    <scope>NUCLEOTIDE SEQUENCE [LARGE SCALE GENOMIC DNA]</scope>
    <source>
        <strain evidence="1 2">DSM 28175</strain>
    </source>
</reference>
<dbReference type="Proteomes" id="UP000242687">
    <property type="component" value="Unassembled WGS sequence"/>
</dbReference>
<dbReference type="AlphaFoldDB" id="A0A2H9VUB8"/>
<comment type="caution">
    <text evidence="1">The sequence shown here is derived from an EMBL/GenBank/DDBJ whole genome shotgun (WGS) entry which is preliminary data.</text>
</comment>
<dbReference type="EMBL" id="PGFJ01000001">
    <property type="protein sequence ID" value="PJJ84430.1"/>
    <property type="molecule type" value="Genomic_DNA"/>
</dbReference>
<evidence type="ECO:0000313" key="2">
    <source>
        <dbReference type="Proteomes" id="UP000242687"/>
    </source>
</evidence>
<proteinExistence type="predicted"/>
<accession>A0A2H9VUB8</accession>
<gene>
    <name evidence="1" type="ORF">CLV57_1442</name>
</gene>
<protein>
    <submittedName>
        <fullName evidence="1">Uncharacterized protein</fullName>
    </submittedName>
</protein>
<keyword evidence="2" id="KW-1185">Reference proteome</keyword>
<name>A0A2H9VUB8_9SPHI</name>
<sequence>MHIVRFFAKESTGSQRRPILAAFCELPGIYLTFLSCLFIVSCSGDPADTSTKTKQTPDSSIQVQQEISRSLQDRQKVQNRNTAIEVMAEKDILFNGKLKRYFTLNEFTSVLGKPDSSKLLSDIEPCTNIFQEADGSVDPEAKYLYKNGSRFEGSQRKVAIDEIRFGKGDFLVFKNHTLNKNTTMADLRRIFPNAAKHIGIMDVAGEGKLQVLQLREDDDNVSDGHINLFIKNGKLYFMHWWFPC</sequence>
<organism evidence="1 2">
    <name type="scientific">Mucilaginibacter auburnensis</name>
    <dbReference type="NCBI Taxonomy" id="1457233"/>
    <lineage>
        <taxon>Bacteria</taxon>
        <taxon>Pseudomonadati</taxon>
        <taxon>Bacteroidota</taxon>
        <taxon>Sphingobacteriia</taxon>
        <taxon>Sphingobacteriales</taxon>
        <taxon>Sphingobacteriaceae</taxon>
        <taxon>Mucilaginibacter</taxon>
    </lineage>
</organism>
<evidence type="ECO:0000313" key="1">
    <source>
        <dbReference type="EMBL" id="PJJ84430.1"/>
    </source>
</evidence>